<dbReference type="InParanoid" id="A0A1B1AGZ0"/>
<dbReference type="STRING" id="1759059.ATE48_07745"/>
<gene>
    <name evidence="1" type="ORF">ATE48_07745</name>
</gene>
<dbReference type="PANTHER" id="PTHR33055:SF3">
    <property type="entry name" value="PUTATIVE TRANSPOSASE FOR IS117-RELATED"/>
    <property type="match status" value="1"/>
</dbReference>
<organism evidence="1 2">
    <name type="scientific">Candidatus Viadribacter manganicus</name>
    <dbReference type="NCBI Taxonomy" id="1759059"/>
    <lineage>
        <taxon>Bacteria</taxon>
        <taxon>Pseudomonadati</taxon>
        <taxon>Pseudomonadota</taxon>
        <taxon>Alphaproteobacteria</taxon>
        <taxon>Hyphomonadales</taxon>
        <taxon>Hyphomonadaceae</taxon>
        <taxon>Candidatus Viadribacter</taxon>
    </lineage>
</organism>
<accession>A0A1B1AGZ0</accession>
<protein>
    <recommendedName>
        <fullName evidence="3">Transposase</fullName>
    </recommendedName>
</protein>
<dbReference type="EMBL" id="CP013244">
    <property type="protein sequence ID" value="ANP45824.1"/>
    <property type="molecule type" value="Genomic_DNA"/>
</dbReference>
<name>A0A1B1AGZ0_9PROT</name>
<dbReference type="KEGG" id="cbot:ATE48_07745"/>
<sequence>MQAVTIGLDIAKSVFQAHGVDSTGEVALRRRLSRSRLLEFFEKQARCLIGMEACASAHFWARELSRLGHTVRLIPPSYVKAYLKRQKNHAADGRFEANRP</sequence>
<evidence type="ECO:0008006" key="3">
    <source>
        <dbReference type="Google" id="ProtNLM"/>
    </source>
</evidence>
<evidence type="ECO:0000313" key="1">
    <source>
        <dbReference type="EMBL" id="ANP45824.1"/>
    </source>
</evidence>
<dbReference type="AlphaFoldDB" id="A0A1B1AGZ0"/>
<evidence type="ECO:0000313" key="2">
    <source>
        <dbReference type="Proteomes" id="UP000092498"/>
    </source>
</evidence>
<proteinExistence type="predicted"/>
<reference evidence="1 2" key="1">
    <citation type="submission" date="2015-11" db="EMBL/GenBank/DDBJ databases">
        <title>Whole-Genome Sequence of Candidatus Oderbacter manganicum from the National Park Lower Oder Valley, Germany.</title>
        <authorList>
            <person name="Braun B."/>
            <person name="Liere K."/>
            <person name="Szewzyk U."/>
        </authorList>
    </citation>
    <scope>NUCLEOTIDE SEQUENCE [LARGE SCALE GENOMIC DNA]</scope>
    <source>
        <strain evidence="1 2">OTSz_A_272</strain>
    </source>
</reference>
<dbReference type="Proteomes" id="UP000092498">
    <property type="component" value="Chromosome"/>
</dbReference>
<keyword evidence="2" id="KW-1185">Reference proteome</keyword>
<dbReference type="InterPro" id="IPR047650">
    <property type="entry name" value="Transpos_IS110"/>
</dbReference>
<dbReference type="PANTHER" id="PTHR33055">
    <property type="entry name" value="TRANSPOSASE FOR INSERTION SEQUENCE ELEMENT IS1111A"/>
    <property type="match status" value="1"/>
</dbReference>